<gene>
    <name evidence="14" type="ORF">HICCMSTLAB_LOCUS7920</name>
</gene>
<keyword evidence="6" id="KW-0552">Olfaction</keyword>
<evidence type="ECO:0000256" key="6">
    <source>
        <dbReference type="ARBA" id="ARBA00022725"/>
    </source>
</evidence>
<evidence type="ECO:0000256" key="8">
    <source>
        <dbReference type="ARBA" id="ARBA00023136"/>
    </source>
</evidence>
<dbReference type="GO" id="GO:0005737">
    <property type="term" value="C:cytoplasm"/>
    <property type="evidence" value="ECO:0007669"/>
    <property type="project" value="TreeGrafter"/>
</dbReference>
<organism evidence="14 15">
    <name type="scientific">Cotesia congregata</name>
    <name type="common">Parasitoid wasp</name>
    <name type="synonym">Apanteles congregatus</name>
    <dbReference type="NCBI Taxonomy" id="51543"/>
    <lineage>
        <taxon>Eukaryota</taxon>
        <taxon>Metazoa</taxon>
        <taxon>Ecdysozoa</taxon>
        <taxon>Arthropoda</taxon>
        <taxon>Hexapoda</taxon>
        <taxon>Insecta</taxon>
        <taxon>Pterygota</taxon>
        <taxon>Neoptera</taxon>
        <taxon>Endopterygota</taxon>
        <taxon>Hymenoptera</taxon>
        <taxon>Apocrita</taxon>
        <taxon>Ichneumonoidea</taxon>
        <taxon>Braconidae</taxon>
        <taxon>Microgastrinae</taxon>
        <taxon>Cotesia</taxon>
    </lineage>
</organism>
<keyword evidence="4" id="KW-0716">Sensory transduction</keyword>
<evidence type="ECO:0000256" key="9">
    <source>
        <dbReference type="ARBA" id="ARBA00023157"/>
    </source>
</evidence>
<dbReference type="GO" id="GO:0005044">
    <property type="term" value="F:scavenger receptor activity"/>
    <property type="evidence" value="ECO:0007669"/>
    <property type="project" value="TreeGrafter"/>
</dbReference>
<dbReference type="AlphaFoldDB" id="A0A8J2HHN2"/>
<dbReference type="EMBL" id="CAJNRD030001121">
    <property type="protein sequence ID" value="CAG5095862.1"/>
    <property type="molecule type" value="Genomic_DNA"/>
</dbReference>
<feature type="transmembrane region" description="Helical" evidence="13">
    <location>
        <begin position="463"/>
        <end position="484"/>
    </location>
</feature>
<feature type="region of interest" description="Disordered" evidence="12">
    <location>
        <begin position="499"/>
        <end position="531"/>
    </location>
</feature>
<protein>
    <submittedName>
        <fullName evidence="14">Similar to Sensory neuron membrane protein 1 (Apis mellifera)</fullName>
    </submittedName>
</protein>
<keyword evidence="15" id="KW-1185">Reference proteome</keyword>
<dbReference type="PANTHER" id="PTHR11923:SF69">
    <property type="entry name" value="SENSORY NEURON MEMBRANE PROTEIN 1"/>
    <property type="match status" value="1"/>
</dbReference>
<keyword evidence="8 13" id="KW-0472">Membrane</keyword>
<evidence type="ECO:0000313" key="14">
    <source>
        <dbReference type="EMBL" id="CAG5095862.1"/>
    </source>
</evidence>
<dbReference type="Proteomes" id="UP000786811">
    <property type="component" value="Unassembled WGS sequence"/>
</dbReference>
<comment type="caution">
    <text evidence="14">The sequence shown here is derived from an EMBL/GenBank/DDBJ whole genome shotgun (WGS) entry which is preliminary data.</text>
</comment>
<dbReference type="OrthoDB" id="10024078at2759"/>
<accession>A0A8J2HHN2</accession>
<name>A0A8J2HHN2_COTCN</name>
<evidence type="ECO:0000256" key="4">
    <source>
        <dbReference type="ARBA" id="ARBA00022606"/>
    </source>
</evidence>
<dbReference type="InterPro" id="IPR002159">
    <property type="entry name" value="CD36_fam"/>
</dbReference>
<dbReference type="PANTHER" id="PTHR11923">
    <property type="entry name" value="SCAVENGER RECEPTOR CLASS B TYPE-1 SR-B1"/>
    <property type="match status" value="1"/>
</dbReference>
<dbReference type="Pfam" id="PF01130">
    <property type="entry name" value="CD36"/>
    <property type="match status" value="1"/>
</dbReference>
<evidence type="ECO:0000256" key="1">
    <source>
        <dbReference type="ARBA" id="ARBA00004651"/>
    </source>
</evidence>
<proteinExistence type="inferred from homology"/>
<dbReference type="GO" id="GO:0007608">
    <property type="term" value="P:sensory perception of smell"/>
    <property type="evidence" value="ECO:0007669"/>
    <property type="project" value="UniProtKB-KW"/>
</dbReference>
<evidence type="ECO:0000256" key="7">
    <source>
        <dbReference type="ARBA" id="ARBA00022989"/>
    </source>
</evidence>
<keyword evidence="11" id="KW-0325">Glycoprotein</keyword>
<keyword evidence="7 13" id="KW-1133">Transmembrane helix</keyword>
<evidence type="ECO:0000256" key="12">
    <source>
        <dbReference type="SAM" id="MobiDB-lite"/>
    </source>
</evidence>
<evidence type="ECO:0000256" key="13">
    <source>
        <dbReference type="SAM" id="Phobius"/>
    </source>
</evidence>
<feature type="transmembrane region" description="Helical" evidence="13">
    <location>
        <begin position="7"/>
        <end position="26"/>
    </location>
</feature>
<feature type="compositionally biased region" description="Polar residues" evidence="12">
    <location>
        <begin position="515"/>
        <end position="531"/>
    </location>
</feature>
<sequence length="531" mass="59247">MLLFKKLGIAGGSLFTFGIIIGYAFFPPFLHSQIKKFNLRKEGIQLVEGSDMRDMWTVVPFPVDFRIYLFNVTNANEIQGGAKPIVKEVGPFFYDEWKEKVDLVDREEDDTVEYCNKATFIFNQAKSAPGLTEDVVLVYPHAMILGMILATVREKPAMVGLAAKAVDSIFHKPSSVFVTATAREILWTGLPVDCSVKDFAGSAVCGIIREDDSGFIKDGENYKFALFGPKNGTVVPDRIRVKRGKANYLEVGIVTEFKGLPKLTNWPEDGDCNTFNGTDSTIFHPFLYQDEDVVSFAPDLCRSLGARYQRPSKFKGLKTNRYTANLGDMSTDPALKCFCPTPDTCLGKGLYDIFACVKAPIVCSLPHFYDTDPQYLTQVEGLHPNEEEHQIFIDFEPMLGAPLSARKRLQFNMFIFPVEKFKLMKNFPSALMPLFWVEEGLELADEYMKPIKLVFTMLKVVGIMKWIMMTAGVGLGGGAGFLFYKSTKSPQKLDITKVSPKTIQNTAGDEKKWPTSVSTIQGNNAPPSVEA</sequence>
<evidence type="ECO:0000256" key="10">
    <source>
        <dbReference type="ARBA" id="ARBA00023170"/>
    </source>
</evidence>
<evidence type="ECO:0000313" key="15">
    <source>
        <dbReference type="Proteomes" id="UP000786811"/>
    </source>
</evidence>
<comment type="subcellular location">
    <subcellularLocation>
        <location evidence="1">Cell membrane</location>
        <topology evidence="1">Multi-pass membrane protein</topology>
    </subcellularLocation>
</comment>
<keyword evidence="5 13" id="KW-0812">Transmembrane</keyword>
<keyword evidence="10" id="KW-0675">Receptor</keyword>
<evidence type="ECO:0000256" key="2">
    <source>
        <dbReference type="ARBA" id="ARBA00010532"/>
    </source>
</evidence>
<keyword evidence="9" id="KW-1015">Disulfide bond</keyword>
<keyword evidence="3" id="KW-1003">Cell membrane</keyword>
<evidence type="ECO:0000256" key="11">
    <source>
        <dbReference type="ARBA" id="ARBA00023180"/>
    </source>
</evidence>
<dbReference type="PRINTS" id="PR01609">
    <property type="entry name" value="CD36FAMILY"/>
</dbReference>
<comment type="similarity">
    <text evidence="2">Belongs to the CD36 family.</text>
</comment>
<evidence type="ECO:0000256" key="5">
    <source>
        <dbReference type="ARBA" id="ARBA00022692"/>
    </source>
</evidence>
<evidence type="ECO:0000256" key="3">
    <source>
        <dbReference type="ARBA" id="ARBA00022475"/>
    </source>
</evidence>
<dbReference type="GO" id="GO:0005886">
    <property type="term" value="C:plasma membrane"/>
    <property type="evidence" value="ECO:0007669"/>
    <property type="project" value="UniProtKB-SubCell"/>
</dbReference>
<reference evidence="14" key="1">
    <citation type="submission" date="2021-04" db="EMBL/GenBank/DDBJ databases">
        <authorList>
            <person name="Chebbi M.A.C M."/>
        </authorList>
    </citation>
    <scope>NUCLEOTIDE SEQUENCE</scope>
</reference>